<reference evidence="1" key="1">
    <citation type="submission" date="2018-04" db="EMBL/GenBank/DDBJ databases">
        <title>Whole genome sequencing of Hypsizygus marmoreus.</title>
        <authorList>
            <person name="Choi I.-G."/>
            <person name="Min B."/>
            <person name="Kim J.-G."/>
            <person name="Kim S."/>
            <person name="Oh Y.-L."/>
            <person name="Kong W.-S."/>
            <person name="Park H."/>
            <person name="Jeong J."/>
            <person name="Song E.-S."/>
        </authorList>
    </citation>
    <scope>NUCLEOTIDE SEQUENCE [LARGE SCALE GENOMIC DNA]</scope>
    <source>
        <strain evidence="1">51987-8</strain>
    </source>
</reference>
<protein>
    <submittedName>
        <fullName evidence="1">Uncharacterized protein</fullName>
    </submittedName>
</protein>
<dbReference type="EMBL" id="LUEZ02000046">
    <property type="protein sequence ID" value="RDB23503.1"/>
    <property type="molecule type" value="Genomic_DNA"/>
</dbReference>
<dbReference type="Proteomes" id="UP000076154">
    <property type="component" value="Unassembled WGS sequence"/>
</dbReference>
<accession>A0A369JUZ5</accession>
<name>A0A369JUZ5_HYPMA</name>
<dbReference type="InParanoid" id="A0A369JUZ5"/>
<evidence type="ECO:0000313" key="2">
    <source>
        <dbReference type="Proteomes" id="UP000076154"/>
    </source>
</evidence>
<comment type="caution">
    <text evidence="1">The sequence shown here is derived from an EMBL/GenBank/DDBJ whole genome shotgun (WGS) entry which is preliminary data.</text>
</comment>
<dbReference type="AlphaFoldDB" id="A0A369JUZ5"/>
<proteinExistence type="predicted"/>
<keyword evidence="2" id="KW-1185">Reference proteome</keyword>
<evidence type="ECO:0000313" key="1">
    <source>
        <dbReference type="EMBL" id="RDB23503.1"/>
    </source>
</evidence>
<gene>
    <name evidence="1" type="ORF">Hypma_009239</name>
</gene>
<sequence>MFPGMGPQIMPGSVPVSVDRGRIVIRSRSRSRSLSIPDSVPNVTPRATAWDSSLVEFIYWETEEGTMIDATCSFSSKWGKVSFLSFTLPEISPKPTNLKGEKLKIEDELTWKAFHGSLLAKIRSSKELDRTMLCIGIIKLNTKGSTSYPSFH</sequence>
<organism evidence="1 2">
    <name type="scientific">Hypsizygus marmoreus</name>
    <name type="common">White beech mushroom</name>
    <name type="synonym">Agaricus marmoreus</name>
    <dbReference type="NCBI Taxonomy" id="39966"/>
    <lineage>
        <taxon>Eukaryota</taxon>
        <taxon>Fungi</taxon>
        <taxon>Dikarya</taxon>
        <taxon>Basidiomycota</taxon>
        <taxon>Agaricomycotina</taxon>
        <taxon>Agaricomycetes</taxon>
        <taxon>Agaricomycetidae</taxon>
        <taxon>Agaricales</taxon>
        <taxon>Tricholomatineae</taxon>
        <taxon>Lyophyllaceae</taxon>
        <taxon>Hypsizygus</taxon>
    </lineage>
</organism>